<dbReference type="GO" id="GO:0005789">
    <property type="term" value="C:endoplasmic reticulum membrane"/>
    <property type="evidence" value="ECO:0007669"/>
    <property type="project" value="UniProtKB-SubCell"/>
</dbReference>
<evidence type="ECO:0000256" key="10">
    <source>
        <dbReference type="ARBA" id="ARBA00022989"/>
    </source>
</evidence>
<evidence type="ECO:0000256" key="1">
    <source>
        <dbReference type="ARBA" id="ARBA00004477"/>
    </source>
</evidence>
<dbReference type="InterPro" id="IPR002123">
    <property type="entry name" value="Plipid/glycerol_acylTrfase"/>
</dbReference>
<keyword evidence="19" id="KW-1185">Reference proteome</keyword>
<evidence type="ECO:0000256" key="2">
    <source>
        <dbReference type="ARBA" id="ARBA00004765"/>
    </source>
</evidence>
<keyword evidence="7" id="KW-0808">Transferase</keyword>
<comment type="pathway">
    <text evidence="4">Lipid metabolism.</text>
</comment>
<evidence type="ECO:0000256" key="11">
    <source>
        <dbReference type="ARBA" id="ARBA00023098"/>
    </source>
</evidence>
<dbReference type="EMBL" id="JAAKFY010000012">
    <property type="protein sequence ID" value="KAF3848422.1"/>
    <property type="molecule type" value="Genomic_DNA"/>
</dbReference>
<reference evidence="18 19" key="1">
    <citation type="submission" date="2020-03" db="EMBL/GenBank/DDBJ databases">
        <title>Dissostichus mawsoni Genome sequencing and assembly.</title>
        <authorList>
            <person name="Park H."/>
        </authorList>
    </citation>
    <scope>NUCLEOTIDE SEQUENCE [LARGE SCALE GENOMIC DNA]</scope>
    <source>
        <strain evidence="18">DM0001</strain>
        <tissue evidence="18">Muscle</tissue>
    </source>
</reference>
<dbReference type="PANTHER" id="PTHR23063:SF10">
    <property type="entry name" value="GLYCEROL-3-PHOSPHATE ACYLTRANSFERASE 3"/>
    <property type="match status" value="1"/>
</dbReference>
<dbReference type="SMART" id="SM00563">
    <property type="entry name" value="PlsC"/>
    <property type="match status" value="1"/>
</dbReference>
<proteinExistence type="inferred from homology"/>
<dbReference type="InterPro" id="IPR045252">
    <property type="entry name" value="LPCAT1-like"/>
</dbReference>
<evidence type="ECO:0000256" key="14">
    <source>
        <dbReference type="ARBA" id="ARBA00023264"/>
    </source>
</evidence>
<keyword evidence="12 16" id="KW-0472">Membrane</keyword>
<evidence type="ECO:0000256" key="5">
    <source>
        <dbReference type="ARBA" id="ARBA00008655"/>
    </source>
</evidence>
<feature type="transmembrane region" description="Helical" evidence="16">
    <location>
        <begin position="232"/>
        <end position="250"/>
    </location>
</feature>
<comment type="pathway">
    <text evidence="3">Glycerolipid metabolism; triacylglycerol biosynthesis.</text>
</comment>
<evidence type="ECO:0000256" key="4">
    <source>
        <dbReference type="ARBA" id="ARBA00005189"/>
    </source>
</evidence>
<evidence type="ECO:0000313" key="18">
    <source>
        <dbReference type="EMBL" id="KAF3848422.1"/>
    </source>
</evidence>
<dbReference type="GO" id="GO:0004366">
    <property type="term" value="F:glycerol-3-phosphate O-acyltransferase activity"/>
    <property type="evidence" value="ECO:0007669"/>
    <property type="project" value="TreeGrafter"/>
</dbReference>
<keyword evidence="11" id="KW-0443">Lipid metabolism</keyword>
<feature type="domain" description="Phospholipid/glycerol acyltransferase" evidence="17">
    <location>
        <begin position="325"/>
        <end position="447"/>
    </location>
</feature>
<accession>A0A7J5YG20</accession>
<protein>
    <recommendedName>
        <fullName evidence="17">Phospholipid/glycerol acyltransferase domain-containing protein</fullName>
    </recommendedName>
</protein>
<dbReference type="Proteomes" id="UP000518266">
    <property type="component" value="Unassembled WGS sequence"/>
</dbReference>
<evidence type="ECO:0000256" key="8">
    <source>
        <dbReference type="ARBA" id="ARBA00022692"/>
    </source>
</evidence>
<dbReference type="OrthoDB" id="10051137at2759"/>
<feature type="transmembrane region" description="Helical" evidence="16">
    <location>
        <begin position="256"/>
        <end position="276"/>
    </location>
</feature>
<evidence type="ECO:0000256" key="6">
    <source>
        <dbReference type="ARBA" id="ARBA00022516"/>
    </source>
</evidence>
<dbReference type="GO" id="GO:0019432">
    <property type="term" value="P:triglyceride biosynthetic process"/>
    <property type="evidence" value="ECO:0007669"/>
    <property type="project" value="TreeGrafter"/>
</dbReference>
<feature type="transmembrane region" description="Helical" evidence="16">
    <location>
        <begin position="113"/>
        <end position="133"/>
    </location>
</feature>
<keyword evidence="9" id="KW-0256">Endoplasmic reticulum</keyword>
<evidence type="ECO:0000256" key="13">
    <source>
        <dbReference type="ARBA" id="ARBA00023209"/>
    </source>
</evidence>
<keyword evidence="13" id="KW-0594">Phospholipid biosynthesis</keyword>
<evidence type="ECO:0000259" key="17">
    <source>
        <dbReference type="SMART" id="SM00563"/>
    </source>
</evidence>
<evidence type="ECO:0000256" key="16">
    <source>
        <dbReference type="SAM" id="Phobius"/>
    </source>
</evidence>
<keyword evidence="15" id="KW-0012">Acyltransferase</keyword>
<keyword evidence="8 16" id="KW-0812">Transmembrane</keyword>
<dbReference type="AlphaFoldDB" id="A0A7J5YG20"/>
<dbReference type="Pfam" id="PF01553">
    <property type="entry name" value="Acyltransferase"/>
    <property type="match status" value="1"/>
</dbReference>
<comment type="similarity">
    <text evidence="5">Belongs to the 1-acyl-sn-glycerol-3-phosphate acyltransferase family.</text>
</comment>
<gene>
    <name evidence="18" type="ORF">F7725_014919</name>
</gene>
<dbReference type="GO" id="GO:0008654">
    <property type="term" value="P:phospholipid biosynthetic process"/>
    <property type="evidence" value="ECO:0007669"/>
    <property type="project" value="UniProtKB-KW"/>
</dbReference>
<organism evidence="18 19">
    <name type="scientific">Dissostichus mawsoni</name>
    <name type="common">Antarctic cod</name>
    <dbReference type="NCBI Taxonomy" id="36200"/>
    <lineage>
        <taxon>Eukaryota</taxon>
        <taxon>Metazoa</taxon>
        <taxon>Chordata</taxon>
        <taxon>Craniata</taxon>
        <taxon>Vertebrata</taxon>
        <taxon>Euteleostomi</taxon>
        <taxon>Actinopterygii</taxon>
        <taxon>Neopterygii</taxon>
        <taxon>Teleostei</taxon>
        <taxon>Neoteleostei</taxon>
        <taxon>Acanthomorphata</taxon>
        <taxon>Eupercaria</taxon>
        <taxon>Perciformes</taxon>
        <taxon>Notothenioidei</taxon>
        <taxon>Nototheniidae</taxon>
        <taxon>Dissostichus</taxon>
    </lineage>
</organism>
<comment type="subcellular location">
    <subcellularLocation>
        <location evidence="1">Endoplasmic reticulum membrane</location>
        <topology evidence="1">Multi-pass membrane protein</topology>
    </subcellularLocation>
</comment>
<evidence type="ECO:0000313" key="19">
    <source>
        <dbReference type="Proteomes" id="UP000518266"/>
    </source>
</evidence>
<name>A0A7J5YG20_DISMA</name>
<feature type="transmembrane region" description="Helical" evidence="16">
    <location>
        <begin position="12"/>
        <end position="37"/>
    </location>
</feature>
<comment type="pathway">
    <text evidence="2">Phospholipid metabolism; CDP-diacylglycerol biosynthesis; CDP-diacylglycerol from sn-glycerol 3-phosphate: step 1/3.</text>
</comment>
<comment type="caution">
    <text evidence="18">The sequence shown here is derived from an EMBL/GenBank/DDBJ whole genome shotgun (WGS) entry which is preliminary data.</text>
</comment>
<evidence type="ECO:0000256" key="7">
    <source>
        <dbReference type="ARBA" id="ARBA00022679"/>
    </source>
</evidence>
<keyword evidence="6" id="KW-0444">Lipid biosynthesis</keyword>
<keyword evidence="10 16" id="KW-1133">Transmembrane helix</keyword>
<keyword evidence="14" id="KW-1208">Phospholipid metabolism</keyword>
<sequence length="493" mass="55499">MEGVAVWFFQLWMFVVLFLIMLPAMFGLSLGVTGVYIQGLCVCSGRRSGSRENGSSRAAFPILCPTRRSLLLPNGAGEHRGRYGDSALLLRGTQLLEPADQNQPDFRYISLRLTLFWGVGVFVRYGLLLPSVFNESLTSLNESLKSQVTNNQNFRYISLRLTLFWGVGVFVRYGLLLPFSQVTNNQNFRYISLRLTCSGGSGCSSATACCCPSVFNESLKSQVTNNQNFRYISLRLTLFWGVGVFVRYGLLLPFRVTLVVIGLSWLVIGTVLVGLLRSSVKNWLSELVHLTCYRVCARGLSATILYHNKSSSLVSLRENRPQKGGICVANHTTPIDIVILANDGCYAMVGQVHGGLMGVLQRSMSRSCPHVWFERSEMKDRHTVTNRLRAHVAARTKLPILIFPEGQSDGDDEDDEDDVMYDARFGDAFWNSSKYNMVSYLLRMMTSWAIVVNVWYLPPWRERDGGLKRGKVKDSFREEQQKQYSSIITATDQ</sequence>
<feature type="transmembrane region" description="Helical" evidence="16">
    <location>
        <begin position="153"/>
        <end position="175"/>
    </location>
</feature>
<dbReference type="CDD" id="cd07991">
    <property type="entry name" value="LPLAT_LPCAT1-like"/>
    <property type="match status" value="1"/>
</dbReference>
<evidence type="ECO:0000256" key="15">
    <source>
        <dbReference type="ARBA" id="ARBA00023315"/>
    </source>
</evidence>
<evidence type="ECO:0000256" key="9">
    <source>
        <dbReference type="ARBA" id="ARBA00022824"/>
    </source>
</evidence>
<evidence type="ECO:0000256" key="3">
    <source>
        <dbReference type="ARBA" id="ARBA00004771"/>
    </source>
</evidence>
<dbReference type="PANTHER" id="PTHR23063">
    <property type="entry name" value="PHOSPHOLIPID ACYLTRANSFERASE"/>
    <property type="match status" value="1"/>
</dbReference>
<evidence type="ECO:0000256" key="12">
    <source>
        <dbReference type="ARBA" id="ARBA00023136"/>
    </source>
</evidence>